<dbReference type="RefSeq" id="WP_012823879.1">
    <property type="nucleotide sequence ID" value="NC_013422.1"/>
</dbReference>
<sequence length="99" mass="11306">MFRPITLSNFNQQVERLFAEHGGGAFAAFRFEEPDFSLFVEDTTVVAEPKGSPRFPYGTFCELETALTGNELEAHMWHWLRSGEAYDQFLGMNVCRFGC</sequence>
<protein>
    <submittedName>
        <fullName evidence="1">Uncharacterized protein</fullName>
    </submittedName>
</protein>
<dbReference type="EMBL" id="CP001801">
    <property type="protein sequence ID" value="ACX95843.1"/>
    <property type="molecule type" value="Genomic_DNA"/>
</dbReference>
<dbReference type="OrthoDB" id="5801507at2"/>
<keyword evidence="2" id="KW-1185">Reference proteome</keyword>
<gene>
    <name evidence="1" type="ordered locus">Hneap_1007</name>
</gene>
<evidence type="ECO:0000313" key="1">
    <source>
        <dbReference type="EMBL" id="ACX95843.1"/>
    </source>
</evidence>
<dbReference type="KEGG" id="hna:Hneap_1007"/>
<dbReference type="eggNOG" id="ENOG5033HC6">
    <property type="taxonomic scope" value="Bacteria"/>
</dbReference>
<dbReference type="HOGENOM" id="CLU_2316395_0_0_6"/>
<name>D0KZH0_HALNC</name>
<evidence type="ECO:0000313" key="2">
    <source>
        <dbReference type="Proteomes" id="UP000009102"/>
    </source>
</evidence>
<accession>D0KZH0</accession>
<dbReference type="AlphaFoldDB" id="D0KZH0"/>
<organism evidence="1 2">
    <name type="scientific">Halothiobacillus neapolitanus (strain ATCC 23641 / DSM 15147 / CIP 104769 / NCIMB 8539 / c2)</name>
    <name type="common">Thiobacillus neapolitanus</name>
    <dbReference type="NCBI Taxonomy" id="555778"/>
    <lineage>
        <taxon>Bacteria</taxon>
        <taxon>Pseudomonadati</taxon>
        <taxon>Pseudomonadota</taxon>
        <taxon>Gammaproteobacteria</taxon>
        <taxon>Chromatiales</taxon>
        <taxon>Halothiobacillaceae</taxon>
        <taxon>Halothiobacillus</taxon>
    </lineage>
</organism>
<proteinExistence type="predicted"/>
<reference evidence="1 2" key="1">
    <citation type="submission" date="2009-10" db="EMBL/GenBank/DDBJ databases">
        <title>Complete sequence of Halothiobacillus neapolitanus c2.</title>
        <authorList>
            <consortium name="US DOE Joint Genome Institute"/>
            <person name="Lucas S."/>
            <person name="Copeland A."/>
            <person name="Lapidus A."/>
            <person name="Glavina del Rio T."/>
            <person name="Tice H."/>
            <person name="Bruce D."/>
            <person name="Goodwin L."/>
            <person name="Pitluck S."/>
            <person name="Davenport K."/>
            <person name="Brettin T."/>
            <person name="Detter J.C."/>
            <person name="Han C."/>
            <person name="Tapia R."/>
            <person name="Larimer F."/>
            <person name="Land M."/>
            <person name="Hauser L."/>
            <person name="Kyrpides N."/>
            <person name="Mikhailova N."/>
            <person name="Kerfeld C."/>
            <person name="Cannon G."/>
            <person name="Heinhort S."/>
        </authorList>
    </citation>
    <scope>NUCLEOTIDE SEQUENCE [LARGE SCALE GENOMIC DNA]</scope>
    <source>
        <strain evidence="2">ATCC 23641 / c2</strain>
    </source>
</reference>
<dbReference type="Proteomes" id="UP000009102">
    <property type="component" value="Chromosome"/>
</dbReference>